<dbReference type="PANTHER" id="PTHR23129:SF0">
    <property type="entry name" value="ACYL-COENZYME A DIPHOSPHATASE FITM2"/>
    <property type="match status" value="1"/>
</dbReference>
<dbReference type="InParanoid" id="C4R337"/>
<evidence type="ECO:0000256" key="4">
    <source>
        <dbReference type="ARBA" id="ARBA00022824"/>
    </source>
</evidence>
<evidence type="ECO:0000313" key="9">
    <source>
        <dbReference type="EMBL" id="CAY69911.1"/>
    </source>
</evidence>
<protein>
    <submittedName>
        <fullName evidence="9">Uncharacterized protein</fullName>
    </submittedName>
</protein>
<dbReference type="KEGG" id="ppa:PAS_chr2-2_0027"/>
<keyword evidence="10" id="KW-1185">Reference proteome</keyword>
<reference evidence="9 10" key="1">
    <citation type="journal article" date="2009" name="Nat. Biotechnol.">
        <title>Genome sequence of the recombinant protein production host Pichia pastoris.</title>
        <authorList>
            <person name="De Schutter K."/>
            <person name="Lin Y.C."/>
            <person name="Tiels P."/>
            <person name="Van Hecke A."/>
            <person name="Glinka S."/>
            <person name="Weber-Lehmann J."/>
            <person name="Rouze P."/>
            <person name="Van de Peer Y."/>
            <person name="Callewaert N."/>
        </authorList>
    </citation>
    <scope>NUCLEOTIDE SEQUENCE [LARGE SCALE GENOMIC DNA]</scope>
    <source>
        <strain evidence="10">GS115 / ATCC 20864</strain>
    </source>
</reference>
<evidence type="ECO:0000313" key="10">
    <source>
        <dbReference type="Proteomes" id="UP000000314"/>
    </source>
</evidence>
<dbReference type="GeneID" id="8198984"/>
<feature type="transmembrane region" description="Helical" evidence="8">
    <location>
        <begin position="32"/>
        <end position="51"/>
    </location>
</feature>
<dbReference type="EMBL" id="FN392320">
    <property type="protein sequence ID" value="CAY69911.1"/>
    <property type="molecule type" value="Genomic_DNA"/>
</dbReference>
<dbReference type="OMA" id="FTSWFFG"/>
<name>C4R337_KOMPG</name>
<evidence type="ECO:0000256" key="2">
    <source>
        <dbReference type="ARBA" id="ARBA00022692"/>
    </source>
</evidence>
<dbReference type="InterPro" id="IPR019388">
    <property type="entry name" value="FIT"/>
</dbReference>
<accession>C4R337</accession>
<evidence type="ECO:0000256" key="8">
    <source>
        <dbReference type="SAM" id="Phobius"/>
    </source>
</evidence>
<dbReference type="OrthoDB" id="5579088at2759"/>
<dbReference type="eggNOG" id="KOG3750">
    <property type="taxonomic scope" value="Eukaryota"/>
</dbReference>
<keyword evidence="2 8" id="KW-0812">Transmembrane</keyword>
<evidence type="ECO:0000256" key="5">
    <source>
        <dbReference type="ARBA" id="ARBA00022989"/>
    </source>
</evidence>
<dbReference type="GO" id="GO:0010945">
    <property type="term" value="F:coenzyme A diphosphatase activity"/>
    <property type="evidence" value="ECO:0007669"/>
    <property type="project" value="InterPro"/>
</dbReference>
<proteinExistence type="predicted"/>
<comment type="subcellular location">
    <subcellularLocation>
        <location evidence="1">Endoplasmic reticulum membrane</location>
        <topology evidence="1">Multi-pass membrane protein</topology>
    </subcellularLocation>
</comment>
<dbReference type="PANTHER" id="PTHR23129">
    <property type="entry name" value="ACYL-COENZYME A DIPHOSPHATASE FITM2"/>
    <property type="match status" value="1"/>
</dbReference>
<gene>
    <name evidence="9" type="ordered locus">PAS_chr2-2_0027</name>
</gene>
<dbReference type="GO" id="GO:0008654">
    <property type="term" value="P:phospholipid biosynthetic process"/>
    <property type="evidence" value="ECO:0007669"/>
    <property type="project" value="TreeGrafter"/>
</dbReference>
<sequence>MDNTATYEQHLGIINSLAKRLSSISRLALRELVILLLPLVVLMLGQLIYLFSPSEEVNNYFTDKRNLVNMVFVKNGWGWNLIIFTIFCVAKLRKGVKIKPVTIVRLALITGWWWVFTQWCFGLPIMDRLFVFTGGKCSNIPTIQAERYIQRFPAFREFFSKKDSEPLVQEAIISSSTCRSIKGEWTGGHDPSGHVFLLSISWIFLMIELTHSLAHEVNIVQHHTNVFKRLLLTIRKRQFTQALQVLGDYPEILVLCLCFLWTWMLLMTGIYFHSMSEKLFGLFWSYLGIMTVYIAPRFMKKES</sequence>
<dbReference type="Pfam" id="PF10261">
    <property type="entry name" value="FIT"/>
    <property type="match status" value="1"/>
</dbReference>
<dbReference type="FunCoup" id="C4R337">
    <property type="interactions" value="82"/>
</dbReference>
<evidence type="ECO:0000256" key="6">
    <source>
        <dbReference type="ARBA" id="ARBA00023098"/>
    </source>
</evidence>
<dbReference type="HOGENOM" id="CLU_048143_2_0_1"/>
<feature type="transmembrane region" description="Helical" evidence="8">
    <location>
        <begin position="252"/>
        <end position="273"/>
    </location>
</feature>
<keyword evidence="4" id="KW-0256">Endoplasmic reticulum</keyword>
<organism evidence="9 10">
    <name type="scientific">Komagataella phaffii (strain GS115 / ATCC 20864)</name>
    <name type="common">Yeast</name>
    <name type="synonym">Pichia pastoris</name>
    <dbReference type="NCBI Taxonomy" id="644223"/>
    <lineage>
        <taxon>Eukaryota</taxon>
        <taxon>Fungi</taxon>
        <taxon>Dikarya</taxon>
        <taxon>Ascomycota</taxon>
        <taxon>Saccharomycotina</taxon>
        <taxon>Pichiomycetes</taxon>
        <taxon>Pichiales</taxon>
        <taxon>Pichiaceae</taxon>
        <taxon>Komagataella</taxon>
    </lineage>
</organism>
<dbReference type="GO" id="GO:0019915">
    <property type="term" value="P:lipid storage"/>
    <property type="evidence" value="ECO:0007669"/>
    <property type="project" value="InterPro"/>
</dbReference>
<dbReference type="AlphaFoldDB" id="C4R337"/>
<dbReference type="Proteomes" id="UP000000314">
    <property type="component" value="Chromosome 2"/>
</dbReference>
<feature type="transmembrane region" description="Helical" evidence="8">
    <location>
        <begin position="71"/>
        <end position="90"/>
    </location>
</feature>
<keyword evidence="5 8" id="KW-1133">Transmembrane helix</keyword>
<keyword evidence="7 8" id="KW-0472">Membrane</keyword>
<evidence type="ECO:0000256" key="1">
    <source>
        <dbReference type="ARBA" id="ARBA00004477"/>
    </source>
</evidence>
<keyword evidence="6" id="KW-0443">Lipid metabolism</keyword>
<dbReference type="GO" id="GO:0034389">
    <property type="term" value="P:lipid droplet organization"/>
    <property type="evidence" value="ECO:0007669"/>
    <property type="project" value="TreeGrafter"/>
</dbReference>
<evidence type="ECO:0000256" key="3">
    <source>
        <dbReference type="ARBA" id="ARBA00022801"/>
    </source>
</evidence>
<feature type="transmembrane region" description="Helical" evidence="8">
    <location>
        <begin position="102"/>
        <end position="126"/>
    </location>
</feature>
<dbReference type="GO" id="GO:0005789">
    <property type="term" value="C:endoplasmic reticulum membrane"/>
    <property type="evidence" value="ECO:0007669"/>
    <property type="project" value="UniProtKB-SubCell"/>
</dbReference>
<dbReference type="RefSeq" id="XP_002492191.1">
    <property type="nucleotide sequence ID" value="XM_002492146.1"/>
</dbReference>
<keyword evidence="3" id="KW-0378">Hydrolase</keyword>
<feature type="transmembrane region" description="Helical" evidence="8">
    <location>
        <begin position="279"/>
        <end position="299"/>
    </location>
</feature>
<evidence type="ECO:0000256" key="7">
    <source>
        <dbReference type="ARBA" id="ARBA00023136"/>
    </source>
</evidence>